<dbReference type="Pfam" id="PF00224">
    <property type="entry name" value="PK"/>
    <property type="match status" value="2"/>
</dbReference>
<dbReference type="UniPathway" id="UPA00109">
    <property type="reaction ID" value="UER00188"/>
</dbReference>
<dbReference type="Gene3D" id="3.20.20.60">
    <property type="entry name" value="Phosphoenolpyruvate-binding domains"/>
    <property type="match status" value="2"/>
</dbReference>
<dbReference type="EC" id="2.7.1.40" evidence="3"/>
<sequence length="625" mass="68418">MPRANDRASINDPKRADDAKSVLRKLLDIQEQMQAGDCARLPDGLPIDRSYEESAINLLGYLCLRRHELRPLQAQLTGLGVSSLAGCEAHALSAVSKVIASLCSLTGEAPPNRQVAEVDLARGRQLLTSHTEVLLGAVPAERPVRIMVTLPDQAADDPIMVRDFLQQGMDCARINCAHGDPERWRRMAEHVRSGSKELGRACKVVMDLAGPKLRTGPIDSGPSVLKVKPERDKYGRVTEPARFWLASDQSGVDDAEQSTWVELPDAWLSELACGDKLRLRDARGSKRSLKVVDSNANGCWVELHKTAYFTPRIKIKAKGKKGSCAKVLRVPPQEPYLELQQGETLLLTRDGVGRAAQFDDSGKVTTPASIPCDVPELFRDAQPGQPIWFDDGKIGGRIAAVADDQLEISIDHVSGSGGRTKLRSEKGINVPETDLQLAALIENDLEAMRVAVTCADVIELSFANTVDDVQALAAELKKLGAEDIGVILKIETRKGFENLPSMLLTGMHFPRFGVMIARGDLAVETGFERLAEVQEEILCLCEAAHVPVVWATQVLETLAKKGSPSRAEITDAAMGVRAECVMLNKGPHILQAIRTLDDLLRRMQAHQHKNRGLMRRLNVAKEPFD</sequence>
<evidence type="ECO:0000256" key="6">
    <source>
        <dbReference type="ARBA" id="ARBA00022741"/>
    </source>
</evidence>
<accession>A0A1H1QIK3</accession>
<name>A0A1H1QIK3_9GAMM</name>
<evidence type="ECO:0000256" key="5">
    <source>
        <dbReference type="ARBA" id="ARBA00022723"/>
    </source>
</evidence>
<evidence type="ECO:0000313" key="14">
    <source>
        <dbReference type="Proteomes" id="UP000243207"/>
    </source>
</evidence>
<dbReference type="InterPro" id="IPR040442">
    <property type="entry name" value="Pyrv_kinase-like_dom_sf"/>
</dbReference>
<organism evidence="13 14">
    <name type="scientific">Halopseudomonas xinjiangensis</name>
    <dbReference type="NCBI Taxonomy" id="487184"/>
    <lineage>
        <taxon>Bacteria</taxon>
        <taxon>Pseudomonadati</taxon>
        <taxon>Pseudomonadota</taxon>
        <taxon>Gammaproteobacteria</taxon>
        <taxon>Pseudomonadales</taxon>
        <taxon>Pseudomonadaceae</taxon>
        <taxon>Halopseudomonas</taxon>
    </lineage>
</organism>
<evidence type="ECO:0000256" key="11">
    <source>
        <dbReference type="ARBA" id="ARBA00023317"/>
    </source>
</evidence>
<evidence type="ECO:0000256" key="8">
    <source>
        <dbReference type="ARBA" id="ARBA00022840"/>
    </source>
</evidence>
<comment type="pathway">
    <text evidence="1">Carbohydrate degradation; glycolysis; pyruvate from D-glyceraldehyde 3-phosphate: step 5/5.</text>
</comment>
<dbReference type="SUPFAM" id="SSF51621">
    <property type="entry name" value="Phosphoenolpyruvate/pyruvate domain"/>
    <property type="match status" value="1"/>
</dbReference>
<dbReference type="OrthoDB" id="9812123at2"/>
<comment type="similarity">
    <text evidence="2">Belongs to the pyruvate kinase family.</text>
</comment>
<evidence type="ECO:0000256" key="4">
    <source>
        <dbReference type="ARBA" id="ARBA00022679"/>
    </source>
</evidence>
<keyword evidence="6" id="KW-0547">Nucleotide-binding</keyword>
<dbReference type="Gene3D" id="2.40.33.10">
    <property type="entry name" value="PK beta-barrel domain-like"/>
    <property type="match status" value="1"/>
</dbReference>
<dbReference type="STRING" id="487184.SAMN05216421_1144"/>
<dbReference type="InterPro" id="IPR011037">
    <property type="entry name" value="Pyrv_Knase-like_insert_dom_sf"/>
</dbReference>
<dbReference type="EMBL" id="LT629736">
    <property type="protein sequence ID" value="SDS23224.1"/>
    <property type="molecule type" value="Genomic_DNA"/>
</dbReference>
<dbReference type="GO" id="GO:0000287">
    <property type="term" value="F:magnesium ion binding"/>
    <property type="evidence" value="ECO:0007669"/>
    <property type="project" value="InterPro"/>
</dbReference>
<dbReference type="GO" id="GO:0030955">
    <property type="term" value="F:potassium ion binding"/>
    <property type="evidence" value="ECO:0007669"/>
    <property type="project" value="InterPro"/>
</dbReference>
<evidence type="ECO:0000256" key="3">
    <source>
        <dbReference type="ARBA" id="ARBA00012142"/>
    </source>
</evidence>
<evidence type="ECO:0000256" key="1">
    <source>
        <dbReference type="ARBA" id="ARBA00004997"/>
    </source>
</evidence>
<dbReference type="InterPro" id="IPR015813">
    <property type="entry name" value="Pyrv/PenolPyrv_kinase-like_dom"/>
</dbReference>
<dbReference type="InterPro" id="IPR015793">
    <property type="entry name" value="Pyrv_Knase_brl"/>
</dbReference>
<evidence type="ECO:0000256" key="9">
    <source>
        <dbReference type="ARBA" id="ARBA00022842"/>
    </source>
</evidence>
<keyword evidence="9" id="KW-0460">Magnesium</keyword>
<dbReference type="GO" id="GO:0004743">
    <property type="term" value="F:pyruvate kinase activity"/>
    <property type="evidence" value="ECO:0007669"/>
    <property type="project" value="UniProtKB-EC"/>
</dbReference>
<dbReference type="RefSeq" id="WP_093392244.1">
    <property type="nucleotide sequence ID" value="NZ_LT629736.1"/>
</dbReference>
<keyword evidence="8" id="KW-0067">ATP-binding</keyword>
<reference evidence="14" key="1">
    <citation type="submission" date="2016-10" db="EMBL/GenBank/DDBJ databases">
        <authorList>
            <person name="Varghese N."/>
            <person name="Submissions S."/>
        </authorList>
    </citation>
    <scope>NUCLEOTIDE SEQUENCE [LARGE SCALE GENOMIC DNA]</scope>
    <source>
        <strain evidence="14">NRRL B-51270</strain>
    </source>
</reference>
<keyword evidence="4" id="KW-0808">Transferase</keyword>
<evidence type="ECO:0000256" key="2">
    <source>
        <dbReference type="ARBA" id="ARBA00008663"/>
    </source>
</evidence>
<evidence type="ECO:0000256" key="10">
    <source>
        <dbReference type="ARBA" id="ARBA00023152"/>
    </source>
</evidence>
<keyword evidence="7 13" id="KW-0418">Kinase</keyword>
<keyword evidence="5" id="KW-0479">Metal-binding</keyword>
<dbReference type="InterPro" id="IPR001697">
    <property type="entry name" value="Pyr_Knase"/>
</dbReference>
<evidence type="ECO:0000259" key="12">
    <source>
        <dbReference type="Pfam" id="PF00224"/>
    </source>
</evidence>
<feature type="domain" description="Pyruvate kinase barrel" evidence="12">
    <location>
        <begin position="364"/>
        <end position="584"/>
    </location>
</feature>
<keyword evidence="14" id="KW-1185">Reference proteome</keyword>
<dbReference type="PANTHER" id="PTHR11817">
    <property type="entry name" value="PYRUVATE KINASE"/>
    <property type="match status" value="1"/>
</dbReference>
<dbReference type="Proteomes" id="UP000243207">
    <property type="component" value="Chromosome I"/>
</dbReference>
<evidence type="ECO:0000256" key="7">
    <source>
        <dbReference type="ARBA" id="ARBA00022777"/>
    </source>
</evidence>
<proteinExistence type="inferred from homology"/>
<gene>
    <name evidence="13" type="ORF">SAMN05216421_1144</name>
</gene>
<dbReference type="AlphaFoldDB" id="A0A1H1QIK3"/>
<evidence type="ECO:0000313" key="13">
    <source>
        <dbReference type="EMBL" id="SDS23224.1"/>
    </source>
</evidence>
<protein>
    <recommendedName>
        <fullName evidence="3">pyruvate kinase</fullName>
        <ecNumber evidence="3">2.7.1.40</ecNumber>
    </recommendedName>
</protein>
<keyword evidence="11 13" id="KW-0670">Pyruvate</keyword>
<keyword evidence="10" id="KW-0324">Glycolysis</keyword>
<dbReference type="NCBIfam" id="NF011314">
    <property type="entry name" value="PRK14725.1"/>
    <property type="match status" value="1"/>
</dbReference>
<dbReference type="GO" id="GO:0016301">
    <property type="term" value="F:kinase activity"/>
    <property type="evidence" value="ECO:0007669"/>
    <property type="project" value="UniProtKB-KW"/>
</dbReference>
<dbReference type="GO" id="GO:0005524">
    <property type="term" value="F:ATP binding"/>
    <property type="evidence" value="ECO:0007669"/>
    <property type="project" value="UniProtKB-KW"/>
</dbReference>
<feature type="domain" description="Pyruvate kinase barrel" evidence="12">
    <location>
        <begin position="144"/>
        <end position="229"/>
    </location>
</feature>
<dbReference type="SUPFAM" id="SSF50800">
    <property type="entry name" value="PK beta-barrel domain-like"/>
    <property type="match status" value="1"/>
</dbReference>
<dbReference type="InterPro" id="IPR015806">
    <property type="entry name" value="Pyrv_Knase_insert_dom_sf"/>
</dbReference>